<protein>
    <recommendedName>
        <fullName evidence="7">DUF4378 domain-containing protein</fullName>
    </recommendedName>
</protein>
<evidence type="ECO:0000259" key="3">
    <source>
        <dbReference type="Pfam" id="PF14309"/>
    </source>
</evidence>
<sequence>MSLAITEKRSQRRPGGCAGIFFQLLEWNRKLAKKKLFSKKLLPPVRVEKRSAKKFGVEGKRPMAKLLLIANENRGGFPCVKKVETDDDLGNGKRDPGLVARLMGLESMPVFGHDKPRNALDSKVCYDGDNSRAYSRLDQDLCFEVGAQGRYEARPQKLQKTGGFLERPSVPVRYSPEVSRKVAVNRTRKQQHKLTSPLKSPRLLSMSNQARLMHAASKILEPGMQSRSRNRRGITSMGSLVSESLGSEAAMPFKGSKEPLNDSLIGSCRSCGGTIHLSQLRHCLMEPLVAQNGSSPSKLHDQGRKHHISSDPQEVSVNNASKIKNPRKSESSMAVDDVVHVHGSKLYGRRQVSKVVTEIVGTRDLRSVRRNLNSTSCTIGLKPASKVSNSGRVRTDANAWEKNVPHKRRSNSNLQNEKGSALNPNSKQRNIKTDLFGQKDRASVYGRAIRGGCARKVNIDGPRRISRESGTVSFALNSPMKQNLSNFVGKAASGNAGDKIDQNCRTVQSERLVCDATREKSSLRADELSNLLEEKIRELSSLSHDELGVDDTFPRRTTASILTELISALSPGESIAPSIYDDMEFEVLDPKDSSNGDFVKRSRKHGIQNEVSDTKQNFQEISDASNIASLAAIGDHSSPISIFDTSFSNESISCGSFNGSIDLRGVETQIELKDIFSKAPSLHQAYDSLVSATSSSYCNSGTASILDLELHEAISNAKVFLESILFFDSDNNSQSSANSFLLDVSTQVSNAIFGCTKLSSSSVDTKHLNHLKKSTFERLIEQLDLRFKHLCIHGCKLWLKPSSLLKDQLMEELSEEVERWMDLVGRPLDGLIEQDLSSSAIRWTSCEAEAFDTRIEIENVILQVLVDELVMDSVV</sequence>
<gene>
    <name evidence="5" type="ORF">HPP92_021542</name>
</gene>
<evidence type="ECO:0000256" key="1">
    <source>
        <dbReference type="SAM" id="Coils"/>
    </source>
</evidence>
<feature type="domain" description="DUF4378" evidence="3">
    <location>
        <begin position="744"/>
        <end position="868"/>
    </location>
</feature>
<accession>A0A835Q2R2</accession>
<proteinExistence type="predicted"/>
<feature type="region of interest" description="Disordered" evidence="2">
    <location>
        <begin position="383"/>
        <end position="436"/>
    </location>
</feature>
<dbReference type="PANTHER" id="PTHR21726:SF61">
    <property type="entry name" value="DNAA INITIATOR-ASSOCIATING PROTEIN"/>
    <property type="match status" value="1"/>
</dbReference>
<evidence type="ECO:0008006" key="7">
    <source>
        <dbReference type="Google" id="ProtNLM"/>
    </source>
</evidence>
<feature type="coiled-coil region" evidence="1">
    <location>
        <begin position="518"/>
        <end position="545"/>
    </location>
</feature>
<dbReference type="Proteomes" id="UP000639772">
    <property type="component" value="Chromosome 11"/>
</dbReference>
<dbReference type="Pfam" id="PF14383">
    <property type="entry name" value="VARLMGL"/>
    <property type="match status" value="1"/>
</dbReference>
<dbReference type="PANTHER" id="PTHR21726">
    <property type="entry name" value="PHOSPHATIDYLINOSITOL N-ACETYLGLUCOSAMINYLTRANSFERASE SUBUNIT P DOWN SYNDROME CRITICAL REGION PROTEIN 5 -RELATED"/>
    <property type="match status" value="1"/>
</dbReference>
<comment type="caution">
    <text evidence="5">The sequence shown here is derived from an EMBL/GenBank/DDBJ whole genome shotgun (WGS) entry which is preliminary data.</text>
</comment>
<evidence type="ECO:0000313" key="5">
    <source>
        <dbReference type="EMBL" id="KAG0463066.1"/>
    </source>
</evidence>
<dbReference type="Pfam" id="PF14309">
    <property type="entry name" value="DUF4378"/>
    <property type="match status" value="1"/>
</dbReference>
<evidence type="ECO:0000313" key="6">
    <source>
        <dbReference type="Proteomes" id="UP000639772"/>
    </source>
</evidence>
<dbReference type="InterPro" id="IPR025486">
    <property type="entry name" value="DUF4378"/>
</dbReference>
<dbReference type="AlphaFoldDB" id="A0A835Q2R2"/>
<dbReference type="EMBL" id="JADCNM010000011">
    <property type="protein sequence ID" value="KAG0463066.1"/>
    <property type="molecule type" value="Genomic_DNA"/>
</dbReference>
<keyword evidence="1" id="KW-0175">Coiled coil</keyword>
<reference evidence="5 6" key="1">
    <citation type="journal article" date="2020" name="Nat. Food">
        <title>A phased Vanilla planifolia genome enables genetic improvement of flavour and production.</title>
        <authorList>
            <person name="Hasing T."/>
            <person name="Tang H."/>
            <person name="Brym M."/>
            <person name="Khazi F."/>
            <person name="Huang T."/>
            <person name="Chambers A.H."/>
        </authorList>
    </citation>
    <scope>NUCLEOTIDE SEQUENCE [LARGE SCALE GENOMIC DNA]</scope>
    <source>
        <tissue evidence="5">Leaf</tissue>
    </source>
</reference>
<feature type="domain" description="DUF3741" evidence="4">
    <location>
        <begin position="87"/>
        <end position="109"/>
    </location>
</feature>
<dbReference type="InterPro" id="IPR032795">
    <property type="entry name" value="DUF3741-assoc"/>
</dbReference>
<name>A0A835Q2R2_VANPL</name>
<dbReference type="OrthoDB" id="1928505at2759"/>
<evidence type="ECO:0000259" key="4">
    <source>
        <dbReference type="Pfam" id="PF14383"/>
    </source>
</evidence>
<organism evidence="5 6">
    <name type="scientific">Vanilla planifolia</name>
    <name type="common">Vanilla</name>
    <dbReference type="NCBI Taxonomy" id="51239"/>
    <lineage>
        <taxon>Eukaryota</taxon>
        <taxon>Viridiplantae</taxon>
        <taxon>Streptophyta</taxon>
        <taxon>Embryophyta</taxon>
        <taxon>Tracheophyta</taxon>
        <taxon>Spermatophyta</taxon>
        <taxon>Magnoliopsida</taxon>
        <taxon>Liliopsida</taxon>
        <taxon>Asparagales</taxon>
        <taxon>Orchidaceae</taxon>
        <taxon>Vanilloideae</taxon>
        <taxon>Vanilleae</taxon>
        <taxon>Vanilla</taxon>
    </lineage>
</organism>
<evidence type="ECO:0000256" key="2">
    <source>
        <dbReference type="SAM" id="MobiDB-lite"/>
    </source>
</evidence>
<feature type="region of interest" description="Disordered" evidence="2">
    <location>
        <begin position="292"/>
        <end position="318"/>
    </location>
</feature>
<feature type="compositionally biased region" description="Polar residues" evidence="2">
    <location>
        <begin position="411"/>
        <end position="428"/>
    </location>
</feature>